<sequence length="360" mass="39683">MGKIIKWILGSFIGLGFLGGLAILFGLGIILLFVIGFEFGEKEEYLYHHAPSQIAEEEIPEQFIPIYKDAGEEYGIPWLLLAAVHRVETVFSSIDMISPVKAEGHLQFMPCSWLGWEYPDCEGLGGVEIPEEIKTDPDKIEEYGGFGVDANGNGKASPWEEEDAIFAAANHLSPYINGNEGLREALLAYNHATWYADDVLYYYQLYNDGYDPKEGGNVEIHGDMAWMVPHTKNLTSEYGYRTIRGNRDFHAGIDVAGGNDLGQPIVAFMDGKVVVSQNGIGGFGNLVVIQHGDKMRTYYAHLMEPGLPVGTEVKAGQVIGKMGTTGNSTGVHLHFEVHIKEDGDFQQVDPMPYVQKFLGG</sequence>
<dbReference type="Pfam" id="PF01551">
    <property type="entry name" value="Peptidase_M23"/>
    <property type="match status" value="1"/>
</dbReference>
<dbReference type="CDD" id="cd13399">
    <property type="entry name" value="Slt35-like"/>
    <property type="match status" value="1"/>
</dbReference>
<feature type="domain" description="M23ase beta-sheet core" evidence="2">
    <location>
        <begin position="249"/>
        <end position="341"/>
    </location>
</feature>
<dbReference type="PANTHER" id="PTHR21666">
    <property type="entry name" value="PEPTIDASE-RELATED"/>
    <property type="match status" value="1"/>
</dbReference>
<keyword evidence="4" id="KW-1185">Reference proteome</keyword>
<dbReference type="Proteomes" id="UP001595279">
    <property type="component" value="Unassembled WGS sequence"/>
</dbReference>
<organism evidence="3 4">
    <name type="scientific">Virgibacillus xinjiangensis</name>
    <dbReference type="NCBI Taxonomy" id="393090"/>
    <lineage>
        <taxon>Bacteria</taxon>
        <taxon>Bacillati</taxon>
        <taxon>Bacillota</taxon>
        <taxon>Bacilli</taxon>
        <taxon>Bacillales</taxon>
        <taxon>Bacillaceae</taxon>
        <taxon>Virgibacillus</taxon>
    </lineage>
</organism>
<dbReference type="SUPFAM" id="SSF53955">
    <property type="entry name" value="Lysozyme-like"/>
    <property type="match status" value="1"/>
</dbReference>
<dbReference type="InterPro" id="IPR016047">
    <property type="entry name" value="M23ase_b-sheet_dom"/>
</dbReference>
<keyword evidence="1" id="KW-0472">Membrane</keyword>
<keyword evidence="1" id="KW-0812">Transmembrane</keyword>
<proteinExistence type="predicted"/>
<dbReference type="Gene3D" id="2.70.70.10">
    <property type="entry name" value="Glucose Permease (Domain IIA)"/>
    <property type="match status" value="1"/>
</dbReference>
<evidence type="ECO:0000259" key="2">
    <source>
        <dbReference type="Pfam" id="PF01551"/>
    </source>
</evidence>
<dbReference type="CDD" id="cd12797">
    <property type="entry name" value="M23_peptidase"/>
    <property type="match status" value="1"/>
</dbReference>
<dbReference type="Gene3D" id="1.10.530.10">
    <property type="match status" value="1"/>
</dbReference>
<protein>
    <submittedName>
        <fullName evidence="3">Peptidoglycan DD-metalloendopeptidase family protein</fullName>
    </submittedName>
</protein>
<dbReference type="SUPFAM" id="SSF51261">
    <property type="entry name" value="Duplicated hybrid motif"/>
    <property type="match status" value="1"/>
</dbReference>
<evidence type="ECO:0000313" key="3">
    <source>
        <dbReference type="EMBL" id="MFC3041609.1"/>
    </source>
</evidence>
<dbReference type="InterPro" id="IPR050570">
    <property type="entry name" value="Cell_wall_metabolism_enzyme"/>
</dbReference>
<dbReference type="InterPro" id="IPR011055">
    <property type="entry name" value="Dup_hybrid_motif"/>
</dbReference>
<evidence type="ECO:0000256" key="1">
    <source>
        <dbReference type="SAM" id="Phobius"/>
    </source>
</evidence>
<feature type="transmembrane region" description="Helical" evidence="1">
    <location>
        <begin position="12"/>
        <end position="37"/>
    </location>
</feature>
<dbReference type="InterPro" id="IPR023346">
    <property type="entry name" value="Lysozyme-like_dom_sf"/>
</dbReference>
<accession>A0ABV7CZK5</accession>
<name>A0ABV7CZK5_9BACI</name>
<dbReference type="EMBL" id="JBHRSA010000056">
    <property type="protein sequence ID" value="MFC3041609.1"/>
    <property type="molecule type" value="Genomic_DNA"/>
</dbReference>
<dbReference type="RefSeq" id="WP_390274409.1">
    <property type="nucleotide sequence ID" value="NZ_JBHRSA010000056.1"/>
</dbReference>
<evidence type="ECO:0000313" key="4">
    <source>
        <dbReference type="Proteomes" id="UP001595279"/>
    </source>
</evidence>
<reference evidence="4" key="1">
    <citation type="journal article" date="2019" name="Int. J. Syst. Evol. Microbiol.">
        <title>The Global Catalogue of Microorganisms (GCM) 10K type strain sequencing project: providing services to taxonomists for standard genome sequencing and annotation.</title>
        <authorList>
            <consortium name="The Broad Institute Genomics Platform"/>
            <consortium name="The Broad Institute Genome Sequencing Center for Infectious Disease"/>
            <person name="Wu L."/>
            <person name="Ma J."/>
        </authorList>
    </citation>
    <scope>NUCLEOTIDE SEQUENCE [LARGE SCALE GENOMIC DNA]</scope>
    <source>
        <strain evidence="4">KCTC 13128</strain>
    </source>
</reference>
<comment type="caution">
    <text evidence="3">The sequence shown here is derived from an EMBL/GenBank/DDBJ whole genome shotgun (WGS) entry which is preliminary data.</text>
</comment>
<dbReference type="PANTHER" id="PTHR21666:SF270">
    <property type="entry name" value="MUREIN HYDROLASE ACTIVATOR ENVC"/>
    <property type="match status" value="1"/>
</dbReference>
<keyword evidence="1" id="KW-1133">Transmembrane helix</keyword>
<gene>
    <name evidence="3" type="ORF">ACFOGI_15285</name>
</gene>